<dbReference type="CDD" id="cd07960">
    <property type="entry name" value="Anticodon_Ia_Ile_BEm"/>
    <property type="match status" value="1"/>
</dbReference>
<name>A0A2T5G8C7_9BACL</name>
<dbReference type="InterPro" id="IPR014729">
    <property type="entry name" value="Rossmann-like_a/b/a_fold"/>
</dbReference>
<dbReference type="GO" id="GO:0008270">
    <property type="term" value="F:zinc ion binding"/>
    <property type="evidence" value="ECO:0007669"/>
    <property type="project" value="UniProtKB-UniRule"/>
</dbReference>
<dbReference type="InterPro" id="IPR050081">
    <property type="entry name" value="Ile-tRNA_ligase"/>
</dbReference>
<comment type="subcellular location">
    <subcellularLocation>
        <location evidence="10">Cytoplasm</location>
    </subcellularLocation>
</comment>
<dbReference type="FunFam" id="3.40.50.620:FF:000152">
    <property type="entry name" value="Isoleucine--tRNA ligase"/>
    <property type="match status" value="1"/>
</dbReference>
<evidence type="ECO:0000256" key="9">
    <source>
        <dbReference type="ARBA" id="ARBA00048359"/>
    </source>
</evidence>
<comment type="similarity">
    <text evidence="1 10">Belongs to the class-I aminoacyl-tRNA synthetase family. IleS type 1 subfamily.</text>
</comment>
<evidence type="ECO:0000256" key="6">
    <source>
        <dbReference type="ARBA" id="ARBA00022917"/>
    </source>
</evidence>
<organism evidence="14 15">
    <name type="scientific">Brockia lithotrophica</name>
    <dbReference type="NCBI Taxonomy" id="933949"/>
    <lineage>
        <taxon>Bacteria</taxon>
        <taxon>Bacillati</taxon>
        <taxon>Bacillota</taxon>
        <taxon>Bacilli</taxon>
        <taxon>Bacillales</taxon>
        <taxon>Bacillales Family X. Incertae Sedis</taxon>
        <taxon>Brockia</taxon>
    </lineage>
</organism>
<dbReference type="PROSITE" id="PS00178">
    <property type="entry name" value="AA_TRNA_LIGASE_I"/>
    <property type="match status" value="1"/>
</dbReference>
<dbReference type="Pfam" id="PF00133">
    <property type="entry name" value="tRNA-synt_1"/>
    <property type="match status" value="1"/>
</dbReference>
<keyword evidence="7 10" id="KW-0030">Aminoacyl-tRNA synthetase</keyword>
<dbReference type="FunFam" id="1.10.730.20:FF:000001">
    <property type="entry name" value="Isoleucine--tRNA ligase"/>
    <property type="match status" value="1"/>
</dbReference>
<evidence type="ECO:0000259" key="12">
    <source>
        <dbReference type="Pfam" id="PF06827"/>
    </source>
</evidence>
<dbReference type="InterPro" id="IPR009080">
    <property type="entry name" value="tRNAsynth_Ia_anticodon-bd"/>
</dbReference>
<evidence type="ECO:0000256" key="2">
    <source>
        <dbReference type="ARBA" id="ARBA00022490"/>
    </source>
</evidence>
<keyword evidence="10" id="KW-0479">Metal-binding</keyword>
<accession>A0A2T5G8C7</accession>
<dbReference type="GO" id="GO:0005524">
    <property type="term" value="F:ATP binding"/>
    <property type="evidence" value="ECO:0007669"/>
    <property type="project" value="UniProtKB-UniRule"/>
</dbReference>
<sequence length="934" mass="105820">MADVDYRATVNLPKTDFPMRANLPQREPEIQARWQEMGIYARVQEKNRGRPRFVLHDGPPYANGDIHMGHVLNKVLKDIIVRSRSQMGYDAPFVPGFDTHGMPIEHAVITHKKADPRSVGIVPFRNLCREWAEEYIGRQSRQFQRLGVRGDWERPYVTFDPVYEAAQIRVFGEMAKKGYIYRGLKVIYWSPSAETALADAEIEYRDKVSPSIYVAFSVVDGKGKLSPGDRVVIWTTTPWTLPANLAVTLHPEYRYSLLETDRGNLLVATELVPSFREVTGVSVDRELGSWRGRELEGVTLHHPFYERVVPVVLGEHVTLDMGTGAVHTAPGHGEDDAYVGERYGLPLLSPVDEKGRFTAEAPGFEGMFYADADERIIEILAERGALIHRGTIRHAYPHDWRTKKPVIYRATEQWFASVDGFREELLRAVESVRWIPEWGEIRLANMIRDRGDWCISRQRVWGVPIPAVYCTTCGKPIIDAQILERVALIFEAEGSNAWYERPVEDFLPQGFRCPHCGGTHFRKETDTMDVWFDSGSSHAAVLRTRPELGWPADLYLEGSDQFRGWFNSSLTTAVAVFGLPPYRTVLGHGFVLDGEGRKMSKSLGNIVDPMDVMKTYGADILRLWVASVDYTADVRISDAILGQIAEVYRKVRNTFRFLLGNTSDFDPARDRVPPERLWELDRYMLSRLHELIGRVWRAYEAYDFHEVYTLLHTYATVDLSAFYLDVLKDRLYTSHPDDEGRRSAQTVLYETLRALAILFHPILPHTAEEVWQHMPGPKEESVQLADFPEADPRLIDRALHVRWAKILAVREASNKAIEEARRADVLGAALEAHLHLYPEDAGAADFLRSLPRPEEIFLTSAVTVHEPGEAPPADAVPFPGGWASVSRAGGQKCARCWMITPEVGSDPEYPDLCPRCAAVVRRLVREGRVAKADA</sequence>
<dbReference type="GO" id="GO:0002161">
    <property type="term" value="F:aminoacyl-tRNA deacylase activity"/>
    <property type="evidence" value="ECO:0007669"/>
    <property type="project" value="InterPro"/>
</dbReference>
<comment type="cofactor">
    <cofactor evidence="10">
        <name>Zn(2+)</name>
        <dbReference type="ChEBI" id="CHEBI:29105"/>
    </cofactor>
    <text evidence="10">Binds 1 zinc ion per subunit.</text>
</comment>
<dbReference type="InterPro" id="IPR033708">
    <property type="entry name" value="Anticodon_Ile_BEm"/>
</dbReference>
<proteinExistence type="inferred from homology"/>
<dbReference type="InterPro" id="IPR002300">
    <property type="entry name" value="aa-tRNA-synth_Ia"/>
</dbReference>
<feature type="binding site" evidence="10">
    <location>
        <position position="601"/>
    </location>
    <ligand>
        <name>ATP</name>
        <dbReference type="ChEBI" id="CHEBI:30616"/>
    </ligand>
</feature>
<dbReference type="InterPro" id="IPR009008">
    <property type="entry name" value="Val/Leu/Ile-tRNA-synth_edit"/>
</dbReference>
<keyword evidence="3 10" id="KW-0436">Ligase</keyword>
<dbReference type="EMBL" id="PEBW01000002">
    <property type="protein sequence ID" value="PTQ52446.1"/>
    <property type="molecule type" value="Genomic_DNA"/>
</dbReference>
<comment type="function">
    <text evidence="8 10">Catalyzes the attachment of isoleucine to tRNA(Ile). As IleRS can inadvertently accommodate and process structurally similar amino acids such as valine, to avoid such errors it has two additional distinct tRNA(Ile)-dependent editing activities. One activity is designated as 'pretransfer' editing and involves the hydrolysis of activated Val-AMP. The other activity is designated 'posttransfer' editing and involves deacylation of mischarged Val-tRNA(Ile).</text>
</comment>
<dbReference type="HAMAP" id="MF_02002">
    <property type="entry name" value="Ile_tRNA_synth_type1"/>
    <property type="match status" value="1"/>
</dbReference>
<dbReference type="Gene3D" id="1.10.10.830">
    <property type="entry name" value="Ile-tRNA synthetase CP2 domain-like"/>
    <property type="match status" value="1"/>
</dbReference>
<dbReference type="SUPFAM" id="SSF50677">
    <property type="entry name" value="ValRS/IleRS/LeuRS editing domain"/>
    <property type="match status" value="1"/>
</dbReference>
<dbReference type="GO" id="GO:0004822">
    <property type="term" value="F:isoleucine-tRNA ligase activity"/>
    <property type="evidence" value="ECO:0007669"/>
    <property type="project" value="UniProtKB-UniRule"/>
</dbReference>
<dbReference type="InterPro" id="IPR001412">
    <property type="entry name" value="aa-tRNA-synth_I_CS"/>
</dbReference>
<dbReference type="PANTHER" id="PTHR42765">
    <property type="entry name" value="SOLEUCYL-TRNA SYNTHETASE"/>
    <property type="match status" value="1"/>
</dbReference>
<feature type="binding site" evidence="10">
    <location>
        <position position="913"/>
    </location>
    <ligand>
        <name>Zn(2+)</name>
        <dbReference type="ChEBI" id="CHEBI:29105"/>
    </ligand>
</feature>
<evidence type="ECO:0000256" key="4">
    <source>
        <dbReference type="ARBA" id="ARBA00022741"/>
    </source>
</evidence>
<feature type="binding site" evidence="10">
    <location>
        <position position="893"/>
    </location>
    <ligand>
        <name>Zn(2+)</name>
        <dbReference type="ChEBI" id="CHEBI:29105"/>
    </ligand>
</feature>
<reference evidence="14 15" key="1">
    <citation type="submission" date="2017-08" db="EMBL/GenBank/DDBJ databases">
        <title>Burning lignite coal seam in the remote Altai Mountains harbors a hydrogen-driven thermophilic microbial community.</title>
        <authorList>
            <person name="Kadnikov V.V."/>
            <person name="Mardanov A.V."/>
            <person name="Ivasenko D."/>
            <person name="Beletsky A.V."/>
            <person name="Karnachuk O.V."/>
            <person name="Ravin N.V."/>
        </authorList>
    </citation>
    <scope>NUCLEOTIDE SEQUENCE [LARGE SCALE GENOMIC DNA]</scope>
    <source>
        <strain evidence="14">AL31</strain>
    </source>
</reference>
<evidence type="ECO:0000256" key="10">
    <source>
        <dbReference type="HAMAP-Rule" id="MF_02002"/>
    </source>
</evidence>
<evidence type="ECO:0000313" key="15">
    <source>
        <dbReference type="Proteomes" id="UP000244016"/>
    </source>
</evidence>
<keyword evidence="4 10" id="KW-0547">Nucleotide-binding</keyword>
<dbReference type="InterPro" id="IPR013155">
    <property type="entry name" value="M/V/L/I-tRNA-synth_anticd-bd"/>
</dbReference>
<feature type="binding site" evidence="10">
    <location>
        <position position="557"/>
    </location>
    <ligand>
        <name>L-isoleucyl-5'-AMP</name>
        <dbReference type="ChEBI" id="CHEBI:178002"/>
    </ligand>
</feature>
<evidence type="ECO:0000256" key="5">
    <source>
        <dbReference type="ARBA" id="ARBA00022840"/>
    </source>
</evidence>
<dbReference type="Proteomes" id="UP000244016">
    <property type="component" value="Unassembled WGS sequence"/>
</dbReference>
<dbReference type="PANTHER" id="PTHR42765:SF1">
    <property type="entry name" value="ISOLEUCINE--TRNA LIGASE, MITOCHONDRIAL"/>
    <property type="match status" value="1"/>
</dbReference>
<gene>
    <name evidence="10" type="primary">ileS</name>
    <name evidence="14" type="ORF">BLITH_0625</name>
</gene>
<evidence type="ECO:0000256" key="1">
    <source>
        <dbReference type="ARBA" id="ARBA00006887"/>
    </source>
</evidence>
<dbReference type="GO" id="GO:0005829">
    <property type="term" value="C:cytosol"/>
    <property type="evidence" value="ECO:0007669"/>
    <property type="project" value="TreeGrafter"/>
</dbReference>
<keyword evidence="10" id="KW-0862">Zinc</keyword>
<dbReference type="CDD" id="cd00818">
    <property type="entry name" value="IleRS_core"/>
    <property type="match status" value="1"/>
</dbReference>
<dbReference type="SUPFAM" id="SSF52374">
    <property type="entry name" value="Nucleotidylyl transferase"/>
    <property type="match status" value="1"/>
</dbReference>
<dbReference type="InterPro" id="IPR010663">
    <property type="entry name" value="Znf_FPG/IleRS"/>
</dbReference>
<feature type="domain" description="Methionyl/Valyl/Leucyl/Isoleucyl-tRNA synthetase anticodon-binding" evidence="13">
    <location>
        <begin position="681"/>
        <end position="833"/>
    </location>
</feature>
<feature type="domain" description="Aminoacyl-tRNA synthetase class Ia" evidence="11">
    <location>
        <begin position="30"/>
        <end position="637"/>
    </location>
</feature>
<feature type="short sequence motif" description="'KMSKS' region" evidence="10">
    <location>
        <begin position="598"/>
        <end position="602"/>
    </location>
</feature>
<evidence type="ECO:0000259" key="13">
    <source>
        <dbReference type="Pfam" id="PF08264"/>
    </source>
</evidence>
<dbReference type="NCBIfam" id="TIGR00392">
    <property type="entry name" value="ileS"/>
    <property type="match status" value="1"/>
</dbReference>
<feature type="domain" description="Zinc finger FPG/IleRS-type" evidence="12">
    <location>
        <begin position="890"/>
        <end position="918"/>
    </location>
</feature>
<evidence type="ECO:0000256" key="3">
    <source>
        <dbReference type="ARBA" id="ARBA00022598"/>
    </source>
</evidence>
<keyword evidence="6 10" id="KW-0648">Protein biosynthesis</keyword>
<dbReference type="AlphaFoldDB" id="A0A2T5G8C7"/>
<dbReference type="EC" id="6.1.1.5" evidence="10"/>
<dbReference type="SUPFAM" id="SSF47323">
    <property type="entry name" value="Anticodon-binding domain of a subclass of class I aminoacyl-tRNA synthetases"/>
    <property type="match status" value="1"/>
</dbReference>
<dbReference type="InterPro" id="IPR023585">
    <property type="entry name" value="Ile-tRNA-ligase_type1"/>
</dbReference>
<dbReference type="Gene3D" id="3.90.740.10">
    <property type="entry name" value="Valyl/Leucyl/Isoleucyl-tRNA synthetase, editing domain"/>
    <property type="match status" value="1"/>
</dbReference>
<dbReference type="Gene3D" id="1.10.730.20">
    <property type="match status" value="1"/>
</dbReference>
<dbReference type="Gene3D" id="3.40.50.620">
    <property type="entry name" value="HUPs"/>
    <property type="match status" value="2"/>
</dbReference>
<dbReference type="Pfam" id="PF08264">
    <property type="entry name" value="Anticodon_1"/>
    <property type="match status" value="1"/>
</dbReference>
<feature type="binding site" evidence="10">
    <location>
        <position position="896"/>
    </location>
    <ligand>
        <name>Zn(2+)</name>
        <dbReference type="ChEBI" id="CHEBI:29105"/>
    </ligand>
</feature>
<protein>
    <recommendedName>
        <fullName evidence="10">Isoleucine--tRNA ligase</fullName>
        <ecNumber evidence="10">6.1.1.5</ecNumber>
    </recommendedName>
    <alternativeName>
        <fullName evidence="10">Isoleucyl-tRNA synthetase</fullName>
        <shortName evidence="10">IleRS</shortName>
    </alternativeName>
</protein>
<evidence type="ECO:0000259" key="11">
    <source>
        <dbReference type="Pfam" id="PF00133"/>
    </source>
</evidence>
<comment type="domain">
    <text evidence="10">IleRS has two distinct active sites: one for aminoacylation and one for editing. The misactivated valine is translocated from the active site to the editing site, which sterically excludes the correctly activated isoleucine. The single editing site contains two valyl binding pockets, one specific for each substrate (Val-AMP or Val-tRNA(Ile)).</text>
</comment>
<dbReference type="GO" id="GO:0000049">
    <property type="term" value="F:tRNA binding"/>
    <property type="evidence" value="ECO:0007669"/>
    <property type="project" value="InterPro"/>
</dbReference>
<dbReference type="Pfam" id="PF06827">
    <property type="entry name" value="zf-FPG_IleRS"/>
    <property type="match status" value="1"/>
</dbReference>
<evidence type="ECO:0000256" key="7">
    <source>
        <dbReference type="ARBA" id="ARBA00023146"/>
    </source>
</evidence>
<comment type="catalytic activity">
    <reaction evidence="9 10">
        <text>tRNA(Ile) + L-isoleucine + ATP = L-isoleucyl-tRNA(Ile) + AMP + diphosphate</text>
        <dbReference type="Rhea" id="RHEA:11060"/>
        <dbReference type="Rhea" id="RHEA-COMP:9666"/>
        <dbReference type="Rhea" id="RHEA-COMP:9695"/>
        <dbReference type="ChEBI" id="CHEBI:30616"/>
        <dbReference type="ChEBI" id="CHEBI:33019"/>
        <dbReference type="ChEBI" id="CHEBI:58045"/>
        <dbReference type="ChEBI" id="CHEBI:78442"/>
        <dbReference type="ChEBI" id="CHEBI:78528"/>
        <dbReference type="ChEBI" id="CHEBI:456215"/>
        <dbReference type="EC" id="6.1.1.5"/>
    </reaction>
</comment>
<keyword evidence="2 10" id="KW-0963">Cytoplasm</keyword>
<dbReference type="InterPro" id="IPR002301">
    <property type="entry name" value="Ile-tRNA-ligase"/>
</dbReference>
<feature type="short sequence motif" description="'HIGH' region" evidence="10">
    <location>
        <begin position="60"/>
        <end position="70"/>
    </location>
</feature>
<feature type="binding site" evidence="10">
    <location>
        <position position="916"/>
    </location>
    <ligand>
        <name>Zn(2+)</name>
        <dbReference type="ChEBI" id="CHEBI:29105"/>
    </ligand>
</feature>
<dbReference type="GO" id="GO:0006428">
    <property type="term" value="P:isoleucyl-tRNA aminoacylation"/>
    <property type="evidence" value="ECO:0007669"/>
    <property type="project" value="UniProtKB-UniRule"/>
</dbReference>
<comment type="caution">
    <text evidence="14">The sequence shown here is derived from an EMBL/GenBank/DDBJ whole genome shotgun (WGS) entry which is preliminary data.</text>
</comment>
<comment type="subunit">
    <text evidence="10">Monomer.</text>
</comment>
<dbReference type="PRINTS" id="PR00984">
    <property type="entry name" value="TRNASYNTHILE"/>
</dbReference>
<evidence type="ECO:0000313" key="14">
    <source>
        <dbReference type="EMBL" id="PTQ52446.1"/>
    </source>
</evidence>
<evidence type="ECO:0000256" key="8">
    <source>
        <dbReference type="ARBA" id="ARBA00025217"/>
    </source>
</evidence>
<keyword evidence="5 10" id="KW-0067">ATP-binding</keyword>